<reference evidence="2" key="1">
    <citation type="journal article" date="2017" name="Nat. Ecol. Evol.">
        <title>Genome expansion and lineage-specific genetic innovations in the forest pathogenic fungi Armillaria.</title>
        <authorList>
            <person name="Sipos G."/>
            <person name="Prasanna A.N."/>
            <person name="Walter M.C."/>
            <person name="O'Connor E."/>
            <person name="Balint B."/>
            <person name="Krizsan K."/>
            <person name="Kiss B."/>
            <person name="Hess J."/>
            <person name="Varga T."/>
            <person name="Slot J."/>
            <person name="Riley R."/>
            <person name="Boka B."/>
            <person name="Rigling D."/>
            <person name="Barry K."/>
            <person name="Lee J."/>
            <person name="Mihaltcheva S."/>
            <person name="LaButti K."/>
            <person name="Lipzen A."/>
            <person name="Waldron R."/>
            <person name="Moloney N.M."/>
            <person name="Sperisen C."/>
            <person name="Kredics L."/>
            <person name="Vagvoelgyi C."/>
            <person name="Patrignani A."/>
            <person name="Fitzpatrick D."/>
            <person name="Nagy I."/>
            <person name="Doyle S."/>
            <person name="Anderson J.B."/>
            <person name="Grigoriev I.V."/>
            <person name="Gueldener U."/>
            <person name="Muensterkoetter M."/>
            <person name="Nagy L.G."/>
        </authorList>
    </citation>
    <scope>NUCLEOTIDE SEQUENCE [LARGE SCALE GENOMIC DNA]</scope>
    <source>
        <strain evidence="2">28-4</strain>
    </source>
</reference>
<dbReference type="EMBL" id="KZ293450">
    <property type="protein sequence ID" value="PBK64616.1"/>
    <property type="molecule type" value="Genomic_DNA"/>
</dbReference>
<protein>
    <submittedName>
        <fullName evidence="1">Uncharacterized protein</fullName>
    </submittedName>
</protein>
<sequence length="220" mass="24331">MSATTTRLHRIPCSCQSLAKSNVSPFAPPSLEFAIVVALHDPCQGLDLKISTSYTHLGVAQSTFQGRSLVFCGYFSLLWAMSSPGLSVHYPVILVRIHVDETSHGQGVLMGLLYIYYEASHPAMSISLGRRGAASSMLRRFPVVLPWHQINAEGSSLLLKLIHHDLFQMTSAPIYPIQTSRNLQAPMFYAPDFPTYILQELISPPCLAMSTFRALISWGH</sequence>
<name>A0A2H3BNI4_9AGAR</name>
<dbReference type="Proteomes" id="UP000218334">
    <property type="component" value="Unassembled WGS sequence"/>
</dbReference>
<evidence type="ECO:0000313" key="1">
    <source>
        <dbReference type="EMBL" id="PBK64616.1"/>
    </source>
</evidence>
<accession>A0A2H3BNI4</accession>
<organism evidence="1 2">
    <name type="scientific">Armillaria solidipes</name>
    <dbReference type="NCBI Taxonomy" id="1076256"/>
    <lineage>
        <taxon>Eukaryota</taxon>
        <taxon>Fungi</taxon>
        <taxon>Dikarya</taxon>
        <taxon>Basidiomycota</taxon>
        <taxon>Agaricomycotina</taxon>
        <taxon>Agaricomycetes</taxon>
        <taxon>Agaricomycetidae</taxon>
        <taxon>Agaricales</taxon>
        <taxon>Marasmiineae</taxon>
        <taxon>Physalacriaceae</taxon>
        <taxon>Armillaria</taxon>
    </lineage>
</organism>
<proteinExistence type="predicted"/>
<keyword evidence="2" id="KW-1185">Reference proteome</keyword>
<evidence type="ECO:0000313" key="2">
    <source>
        <dbReference type="Proteomes" id="UP000218334"/>
    </source>
</evidence>
<gene>
    <name evidence="1" type="ORF">ARMSODRAFT_456115</name>
</gene>
<dbReference type="AlphaFoldDB" id="A0A2H3BNI4"/>